<proteinExistence type="predicted"/>
<gene>
    <name evidence="10" type="ORF">HNQ66_003504</name>
</gene>
<dbReference type="InterPro" id="IPR038731">
    <property type="entry name" value="RgtA/B/C-like"/>
</dbReference>
<feature type="transmembrane region" description="Helical" evidence="8">
    <location>
        <begin position="338"/>
        <end position="355"/>
    </location>
</feature>
<keyword evidence="7 8" id="KW-0472">Membrane</keyword>
<evidence type="ECO:0000256" key="7">
    <source>
        <dbReference type="ARBA" id="ARBA00023136"/>
    </source>
</evidence>
<comment type="subcellular location">
    <subcellularLocation>
        <location evidence="1">Cell membrane</location>
        <topology evidence="1">Multi-pass membrane protein</topology>
    </subcellularLocation>
</comment>
<reference evidence="10 11" key="1">
    <citation type="submission" date="2020-08" db="EMBL/GenBank/DDBJ databases">
        <title>Genomic Encyclopedia of Type Strains, Phase IV (KMG-IV): sequencing the most valuable type-strain genomes for metagenomic binning, comparative biology and taxonomic classification.</title>
        <authorList>
            <person name="Goeker M."/>
        </authorList>
    </citation>
    <scope>NUCLEOTIDE SEQUENCE [LARGE SCALE GENOMIC DNA]</scope>
    <source>
        <strain evidence="10 11">DSM 21319</strain>
    </source>
</reference>
<keyword evidence="4 10" id="KW-0808">Transferase</keyword>
<feature type="transmembrane region" description="Helical" evidence="8">
    <location>
        <begin position="300"/>
        <end position="318"/>
    </location>
</feature>
<sequence length="509" mass="55591">MEIRDSKSVYLEMNASVSATPDTIAPKGKVIASLWMLLAASVCVLLLRKLVHQSFFFDGGIYASLARNLAEGTGSAWRLHFSNTLFAVFSEHPPLMMWLESLGFMVFGDTIAVEKSFSLLTFAVSGMLLFKIWTRLHDGDPLMQRAAPLALFMTLVAGRVNWGFANGMLENLLTVFTLCAILLVVTAYDARLNASAIRRMALVFGAGVAIVLALLTKGPVGLFPWAAPMLYWMALRRPAFSAVVLDSIIIAGVIVLFFLLLWSFDESREASQRYLSAQLLSSLVGERGYNGGGLAAFRKILLGNGYSLLILALVFAAGSLWRRASIDPALRRDRLQRSVFLLLVGCSASLPIAISPRVANFYFNPSLPYFSAGLCALCAPVLMEGLGKLREKGQSRLWMASIGALALGVVVVGVNVGRLGVDRQTIMTARKIVDVVCSGAMPCDETISACGKVLEDWALHTYMQRYYKISIADTSTEIAKYLVSDDSCGPYPVYTDTGTDISPYRLLRH</sequence>
<protein>
    <submittedName>
        <fullName evidence="10">4-amino-4-deoxy-L-arabinose transferase-like glycosyltransferase</fullName>
    </submittedName>
</protein>
<keyword evidence="3" id="KW-0328">Glycosyltransferase</keyword>
<evidence type="ECO:0000256" key="8">
    <source>
        <dbReference type="SAM" id="Phobius"/>
    </source>
</evidence>
<keyword evidence="5 8" id="KW-0812">Transmembrane</keyword>
<feature type="domain" description="Glycosyltransferase RgtA/B/C/D-like" evidence="9">
    <location>
        <begin position="92"/>
        <end position="260"/>
    </location>
</feature>
<dbReference type="RefSeq" id="WP_184145443.1">
    <property type="nucleotide sequence ID" value="NZ_JACHIK010000013.1"/>
</dbReference>
<accession>A0A7W8DWP1</accession>
<evidence type="ECO:0000256" key="6">
    <source>
        <dbReference type="ARBA" id="ARBA00022989"/>
    </source>
</evidence>
<evidence type="ECO:0000256" key="2">
    <source>
        <dbReference type="ARBA" id="ARBA00022475"/>
    </source>
</evidence>
<feature type="transmembrane region" description="Helical" evidence="8">
    <location>
        <begin position="146"/>
        <end position="165"/>
    </location>
</feature>
<feature type="transmembrane region" description="Helical" evidence="8">
    <location>
        <begin position="171"/>
        <end position="190"/>
    </location>
</feature>
<evidence type="ECO:0000256" key="1">
    <source>
        <dbReference type="ARBA" id="ARBA00004651"/>
    </source>
</evidence>
<name>A0A7W8DWP1_9HYPH</name>
<evidence type="ECO:0000313" key="11">
    <source>
        <dbReference type="Proteomes" id="UP000535406"/>
    </source>
</evidence>
<evidence type="ECO:0000256" key="4">
    <source>
        <dbReference type="ARBA" id="ARBA00022679"/>
    </source>
</evidence>
<dbReference type="PANTHER" id="PTHR33908:SF11">
    <property type="entry name" value="MEMBRANE PROTEIN"/>
    <property type="match status" value="1"/>
</dbReference>
<feature type="transmembrane region" description="Helical" evidence="8">
    <location>
        <begin position="367"/>
        <end position="386"/>
    </location>
</feature>
<feature type="transmembrane region" description="Helical" evidence="8">
    <location>
        <begin position="239"/>
        <end position="264"/>
    </location>
</feature>
<evidence type="ECO:0000256" key="5">
    <source>
        <dbReference type="ARBA" id="ARBA00022692"/>
    </source>
</evidence>
<keyword evidence="2" id="KW-1003">Cell membrane</keyword>
<evidence type="ECO:0000313" key="10">
    <source>
        <dbReference type="EMBL" id="MBB5044091.1"/>
    </source>
</evidence>
<feature type="transmembrane region" description="Helical" evidence="8">
    <location>
        <begin position="117"/>
        <end position="134"/>
    </location>
</feature>
<dbReference type="Proteomes" id="UP000535406">
    <property type="component" value="Unassembled WGS sequence"/>
</dbReference>
<dbReference type="GO" id="GO:0009103">
    <property type="term" value="P:lipopolysaccharide biosynthetic process"/>
    <property type="evidence" value="ECO:0007669"/>
    <property type="project" value="UniProtKB-ARBA"/>
</dbReference>
<feature type="transmembrane region" description="Helical" evidence="8">
    <location>
        <begin position="202"/>
        <end position="227"/>
    </location>
</feature>
<organism evidence="10 11">
    <name type="scientific">Shinella fusca</name>
    <dbReference type="NCBI Taxonomy" id="544480"/>
    <lineage>
        <taxon>Bacteria</taxon>
        <taxon>Pseudomonadati</taxon>
        <taxon>Pseudomonadota</taxon>
        <taxon>Alphaproteobacteria</taxon>
        <taxon>Hyphomicrobiales</taxon>
        <taxon>Rhizobiaceae</taxon>
        <taxon>Shinella</taxon>
    </lineage>
</organism>
<dbReference type="Pfam" id="PF13231">
    <property type="entry name" value="PMT_2"/>
    <property type="match status" value="1"/>
</dbReference>
<dbReference type="GO" id="GO:0005886">
    <property type="term" value="C:plasma membrane"/>
    <property type="evidence" value="ECO:0007669"/>
    <property type="project" value="UniProtKB-SubCell"/>
</dbReference>
<evidence type="ECO:0000256" key="3">
    <source>
        <dbReference type="ARBA" id="ARBA00022676"/>
    </source>
</evidence>
<dbReference type="AlphaFoldDB" id="A0A7W8DWP1"/>
<comment type="caution">
    <text evidence="10">The sequence shown here is derived from an EMBL/GenBank/DDBJ whole genome shotgun (WGS) entry which is preliminary data.</text>
</comment>
<dbReference type="GO" id="GO:0016763">
    <property type="term" value="F:pentosyltransferase activity"/>
    <property type="evidence" value="ECO:0007669"/>
    <property type="project" value="TreeGrafter"/>
</dbReference>
<evidence type="ECO:0000259" key="9">
    <source>
        <dbReference type="Pfam" id="PF13231"/>
    </source>
</evidence>
<keyword evidence="6 8" id="KW-1133">Transmembrane helix</keyword>
<keyword evidence="11" id="KW-1185">Reference proteome</keyword>
<feature type="transmembrane region" description="Helical" evidence="8">
    <location>
        <begin position="398"/>
        <end position="421"/>
    </location>
</feature>
<feature type="transmembrane region" description="Helical" evidence="8">
    <location>
        <begin position="30"/>
        <end position="47"/>
    </location>
</feature>
<dbReference type="InterPro" id="IPR050297">
    <property type="entry name" value="LipidA_mod_glycosyltrf_83"/>
</dbReference>
<dbReference type="PANTHER" id="PTHR33908">
    <property type="entry name" value="MANNOSYLTRANSFERASE YKCB-RELATED"/>
    <property type="match status" value="1"/>
</dbReference>
<dbReference type="EMBL" id="JACHIK010000013">
    <property type="protein sequence ID" value="MBB5044091.1"/>
    <property type="molecule type" value="Genomic_DNA"/>
</dbReference>